<evidence type="ECO:0000313" key="2">
    <source>
        <dbReference type="Proteomes" id="UP000828390"/>
    </source>
</evidence>
<keyword evidence="2" id="KW-1185">Reference proteome</keyword>
<gene>
    <name evidence="1" type="ORF">DPMN_040393</name>
</gene>
<dbReference type="AlphaFoldDB" id="A0A9D4CXL6"/>
<dbReference type="EMBL" id="JAIWYP010000011">
    <property type="protein sequence ID" value="KAH3733954.1"/>
    <property type="molecule type" value="Genomic_DNA"/>
</dbReference>
<evidence type="ECO:0000313" key="1">
    <source>
        <dbReference type="EMBL" id="KAH3733954.1"/>
    </source>
</evidence>
<dbReference type="Proteomes" id="UP000828390">
    <property type="component" value="Unassembled WGS sequence"/>
</dbReference>
<reference evidence="1" key="1">
    <citation type="journal article" date="2019" name="bioRxiv">
        <title>The Genome of the Zebra Mussel, Dreissena polymorpha: A Resource for Invasive Species Research.</title>
        <authorList>
            <person name="McCartney M.A."/>
            <person name="Auch B."/>
            <person name="Kono T."/>
            <person name="Mallez S."/>
            <person name="Zhang Y."/>
            <person name="Obille A."/>
            <person name="Becker A."/>
            <person name="Abrahante J.E."/>
            <person name="Garbe J."/>
            <person name="Badalamenti J.P."/>
            <person name="Herman A."/>
            <person name="Mangelson H."/>
            <person name="Liachko I."/>
            <person name="Sullivan S."/>
            <person name="Sone E.D."/>
            <person name="Koren S."/>
            <person name="Silverstein K.A.T."/>
            <person name="Beckman K.B."/>
            <person name="Gohl D.M."/>
        </authorList>
    </citation>
    <scope>NUCLEOTIDE SEQUENCE</scope>
    <source>
        <strain evidence="1">Duluth1</strain>
        <tissue evidence="1">Whole animal</tissue>
    </source>
</reference>
<name>A0A9D4CXL6_DREPO</name>
<organism evidence="1 2">
    <name type="scientific">Dreissena polymorpha</name>
    <name type="common">Zebra mussel</name>
    <name type="synonym">Mytilus polymorpha</name>
    <dbReference type="NCBI Taxonomy" id="45954"/>
    <lineage>
        <taxon>Eukaryota</taxon>
        <taxon>Metazoa</taxon>
        <taxon>Spiralia</taxon>
        <taxon>Lophotrochozoa</taxon>
        <taxon>Mollusca</taxon>
        <taxon>Bivalvia</taxon>
        <taxon>Autobranchia</taxon>
        <taxon>Heteroconchia</taxon>
        <taxon>Euheterodonta</taxon>
        <taxon>Imparidentia</taxon>
        <taxon>Neoheterodontei</taxon>
        <taxon>Myida</taxon>
        <taxon>Dreissenoidea</taxon>
        <taxon>Dreissenidae</taxon>
        <taxon>Dreissena</taxon>
    </lineage>
</organism>
<proteinExistence type="predicted"/>
<accession>A0A9D4CXL6</accession>
<protein>
    <submittedName>
        <fullName evidence="1">Uncharacterized protein</fullName>
    </submittedName>
</protein>
<sequence length="94" mass="10932">MEEKQEVLRYADMHGVLQASRTYKIPKSTLGSWKTMSFDAIPQDKRGHLEKTGRPLSYGMAIEEQLIGFVLEQRELPVMINVPMKFQDPRRKHS</sequence>
<reference evidence="1" key="2">
    <citation type="submission" date="2020-11" db="EMBL/GenBank/DDBJ databases">
        <authorList>
            <person name="McCartney M.A."/>
            <person name="Auch B."/>
            <person name="Kono T."/>
            <person name="Mallez S."/>
            <person name="Becker A."/>
            <person name="Gohl D.M."/>
            <person name="Silverstein K.A.T."/>
            <person name="Koren S."/>
            <person name="Bechman K.B."/>
            <person name="Herman A."/>
            <person name="Abrahante J.E."/>
            <person name="Garbe J."/>
        </authorList>
    </citation>
    <scope>NUCLEOTIDE SEQUENCE</scope>
    <source>
        <strain evidence="1">Duluth1</strain>
        <tissue evidence="1">Whole animal</tissue>
    </source>
</reference>
<comment type="caution">
    <text evidence="1">The sequence shown here is derived from an EMBL/GenBank/DDBJ whole genome shotgun (WGS) entry which is preliminary data.</text>
</comment>